<organism evidence="2 3">
    <name type="scientific">Halobacillus aidingensis</name>
    <dbReference type="NCBI Taxonomy" id="240303"/>
    <lineage>
        <taxon>Bacteria</taxon>
        <taxon>Bacillati</taxon>
        <taxon>Bacillota</taxon>
        <taxon>Bacilli</taxon>
        <taxon>Bacillales</taxon>
        <taxon>Bacillaceae</taxon>
        <taxon>Halobacillus</taxon>
    </lineage>
</organism>
<feature type="chain" id="PRO_5011690425" description="DUF3221 domain-containing protein" evidence="1">
    <location>
        <begin position="24"/>
        <end position="119"/>
    </location>
</feature>
<reference evidence="3" key="1">
    <citation type="submission" date="2016-10" db="EMBL/GenBank/DDBJ databases">
        <authorList>
            <person name="Varghese N."/>
            <person name="Submissions S."/>
        </authorList>
    </citation>
    <scope>NUCLEOTIDE SEQUENCE [LARGE SCALE GENOMIC DNA]</scope>
    <source>
        <strain evidence="3">CGMCC 1.3703</strain>
    </source>
</reference>
<dbReference type="InterPro" id="IPR021598">
    <property type="entry name" value="DUF3221"/>
</dbReference>
<keyword evidence="1" id="KW-0732">Signal</keyword>
<evidence type="ECO:0000313" key="2">
    <source>
        <dbReference type="EMBL" id="SDP64144.1"/>
    </source>
</evidence>
<feature type="signal peptide" evidence="1">
    <location>
        <begin position="1"/>
        <end position="23"/>
    </location>
</feature>
<dbReference type="RefSeq" id="WP_089654502.1">
    <property type="nucleotide sequence ID" value="NZ_FNIZ01000025.1"/>
</dbReference>
<evidence type="ECO:0008006" key="4">
    <source>
        <dbReference type="Google" id="ProtNLM"/>
    </source>
</evidence>
<dbReference type="Pfam" id="PF11518">
    <property type="entry name" value="DUF3221"/>
    <property type="match status" value="1"/>
</dbReference>
<sequence>MKKILLFLLTAFVLSACSQQAQNDEKTTLENQEGIVALKKERGESSQILLIPNIKEEDINNKTEPEIIEMAQENKGAYYDVSTDDYNEIDIGANIIIYWNGNQEDSDPPQRGAKKIEKV</sequence>
<accession>A0A1H0UD93</accession>
<name>A0A1H0UD93_HALAD</name>
<gene>
    <name evidence="2" type="ORF">SAMN05421677_12550</name>
</gene>
<dbReference type="EMBL" id="FNIZ01000025">
    <property type="protein sequence ID" value="SDP64144.1"/>
    <property type="molecule type" value="Genomic_DNA"/>
</dbReference>
<dbReference type="Proteomes" id="UP000198860">
    <property type="component" value="Unassembled WGS sequence"/>
</dbReference>
<keyword evidence="3" id="KW-1185">Reference proteome</keyword>
<proteinExistence type="predicted"/>
<evidence type="ECO:0000313" key="3">
    <source>
        <dbReference type="Proteomes" id="UP000198860"/>
    </source>
</evidence>
<dbReference type="PROSITE" id="PS51257">
    <property type="entry name" value="PROKAR_LIPOPROTEIN"/>
    <property type="match status" value="1"/>
</dbReference>
<evidence type="ECO:0000256" key="1">
    <source>
        <dbReference type="SAM" id="SignalP"/>
    </source>
</evidence>
<dbReference type="AlphaFoldDB" id="A0A1H0UD93"/>
<dbReference type="OrthoDB" id="2943337at2"/>
<protein>
    <recommendedName>
        <fullName evidence="4">DUF3221 domain-containing protein</fullName>
    </recommendedName>
</protein>